<comment type="subcellular location">
    <subcellularLocation>
        <location evidence="2">Cell membrane</location>
        <topology evidence="2">Multi-pass membrane protein</topology>
    </subcellularLocation>
    <subcellularLocation>
        <location evidence="1">Cytoplasm</location>
    </subcellularLocation>
</comment>
<evidence type="ECO:0000256" key="4">
    <source>
        <dbReference type="ARBA" id="ARBA00022597"/>
    </source>
</evidence>
<keyword evidence="7" id="KW-0418">Kinase</keyword>
<dbReference type="SUPFAM" id="SSF51261">
    <property type="entry name" value="Duplicated hybrid motif"/>
    <property type="match status" value="1"/>
</dbReference>
<evidence type="ECO:0000256" key="6">
    <source>
        <dbReference type="ARBA" id="ARBA00022683"/>
    </source>
</evidence>
<dbReference type="GO" id="GO:0009401">
    <property type="term" value="P:phosphoenolpyruvate-dependent sugar phosphotransferase system"/>
    <property type="evidence" value="ECO:0007669"/>
    <property type="project" value="UniProtKB-KW"/>
</dbReference>
<comment type="caution">
    <text evidence="9">The sequence shown here is derived from an EMBL/GenBank/DDBJ whole genome shotgun (WGS) entry which is preliminary data.</text>
</comment>
<name>A0A2P4R7D3_9LACO</name>
<organism evidence="9">
    <name type="scientific">Companilactobacillus formosensis</name>
    <dbReference type="NCBI Taxonomy" id="1617889"/>
    <lineage>
        <taxon>Bacteria</taxon>
        <taxon>Bacillati</taxon>
        <taxon>Bacillota</taxon>
        <taxon>Bacilli</taxon>
        <taxon>Lactobacillales</taxon>
        <taxon>Lactobacillaceae</taxon>
        <taxon>Companilactobacillus</taxon>
    </lineage>
</organism>
<accession>A0A2P4R7D3</accession>
<keyword evidence="4" id="KW-0762">Sugar transport</keyword>
<evidence type="ECO:0000256" key="5">
    <source>
        <dbReference type="ARBA" id="ARBA00022679"/>
    </source>
</evidence>
<sequence length="166" mass="17995">MRVNSMGLFSFKSKVDFYAPVSGKLVDLKDVSDEVFASGAMGKGFAIIPDDGNIYSPVKGKVSQLFPTKHAVGLQCGKMEVLIHIGIDTVDLKGEPFTTMVSVGDKVDNNSVLVKTDFEKIKKADKDPVTMVLITNTNNVLKSFDLVANNGDKVDHATEIAEVKEK</sequence>
<dbReference type="InterPro" id="IPR050890">
    <property type="entry name" value="PTS_EIIA_component"/>
</dbReference>
<evidence type="ECO:0000256" key="3">
    <source>
        <dbReference type="ARBA" id="ARBA00022448"/>
    </source>
</evidence>
<protein>
    <submittedName>
        <fullName evidence="9">Sugar permease</fullName>
    </submittedName>
</protein>
<dbReference type="AlphaFoldDB" id="A0A2P4R7D3"/>
<dbReference type="PANTHER" id="PTHR45008:SF1">
    <property type="entry name" value="PTS SYSTEM GLUCOSE-SPECIFIC EIIA COMPONENT"/>
    <property type="match status" value="1"/>
</dbReference>
<evidence type="ECO:0000256" key="1">
    <source>
        <dbReference type="ARBA" id="ARBA00004496"/>
    </source>
</evidence>
<keyword evidence="5" id="KW-0808">Transferase</keyword>
<evidence type="ECO:0000256" key="2">
    <source>
        <dbReference type="ARBA" id="ARBA00004651"/>
    </source>
</evidence>
<dbReference type="GO" id="GO:0005886">
    <property type="term" value="C:plasma membrane"/>
    <property type="evidence" value="ECO:0007669"/>
    <property type="project" value="UniProtKB-SubCell"/>
</dbReference>
<dbReference type="PROSITE" id="PS51093">
    <property type="entry name" value="PTS_EIIA_TYPE_1"/>
    <property type="match status" value="1"/>
</dbReference>
<evidence type="ECO:0000313" key="9">
    <source>
        <dbReference type="EMBL" id="POH37167.1"/>
    </source>
</evidence>
<feature type="domain" description="PTS EIIA type-1" evidence="8">
    <location>
        <begin position="33"/>
        <end position="136"/>
    </location>
</feature>
<dbReference type="Pfam" id="PF00358">
    <property type="entry name" value="PTS_EIIA_1"/>
    <property type="match status" value="1"/>
</dbReference>
<keyword evidence="6" id="KW-0598">Phosphotransferase system</keyword>
<keyword evidence="3" id="KW-0813">Transport</keyword>
<dbReference type="FunFam" id="2.70.70.10:FF:000001">
    <property type="entry name" value="PTS system glucose-specific IIA component"/>
    <property type="match status" value="1"/>
</dbReference>
<proteinExistence type="predicted"/>
<dbReference type="NCBIfam" id="TIGR00830">
    <property type="entry name" value="PTBA"/>
    <property type="match status" value="1"/>
</dbReference>
<dbReference type="GO" id="GO:0005737">
    <property type="term" value="C:cytoplasm"/>
    <property type="evidence" value="ECO:0007669"/>
    <property type="project" value="UniProtKB-SubCell"/>
</dbReference>
<dbReference type="EMBL" id="PPWZ01000026">
    <property type="protein sequence ID" value="POH37167.1"/>
    <property type="molecule type" value="Genomic_DNA"/>
</dbReference>
<dbReference type="Gene3D" id="2.70.70.10">
    <property type="entry name" value="Glucose Permease (Domain IIA)"/>
    <property type="match status" value="1"/>
</dbReference>
<dbReference type="GO" id="GO:0016301">
    <property type="term" value="F:kinase activity"/>
    <property type="evidence" value="ECO:0007669"/>
    <property type="project" value="UniProtKB-KW"/>
</dbReference>
<evidence type="ECO:0000259" key="8">
    <source>
        <dbReference type="PROSITE" id="PS51093"/>
    </source>
</evidence>
<gene>
    <name evidence="9" type="ORF">C2R26_04455</name>
</gene>
<dbReference type="InterPro" id="IPR011055">
    <property type="entry name" value="Dup_hybrid_motif"/>
</dbReference>
<evidence type="ECO:0000256" key="7">
    <source>
        <dbReference type="ARBA" id="ARBA00022777"/>
    </source>
</evidence>
<dbReference type="PANTHER" id="PTHR45008">
    <property type="entry name" value="PTS SYSTEM GLUCOSE-SPECIFIC EIIA COMPONENT"/>
    <property type="match status" value="1"/>
</dbReference>
<reference evidence="9" key="1">
    <citation type="submission" date="2018-01" db="EMBL/GenBank/DDBJ databases">
        <title>Genome sequnecing of Lactobacillus formosensis KACC 18721.</title>
        <authorList>
            <person name="Kim S.-J."/>
            <person name="Heo J."/>
        </authorList>
    </citation>
    <scope>NUCLEOTIDE SEQUENCE</scope>
    <source>
        <strain evidence="9">KACC 18721</strain>
    </source>
</reference>
<dbReference type="InterPro" id="IPR001127">
    <property type="entry name" value="PTS_EIIA_1_perm"/>
</dbReference>